<evidence type="ECO:0000313" key="1">
    <source>
        <dbReference type="EMBL" id="KRX34781.1"/>
    </source>
</evidence>
<protein>
    <submittedName>
        <fullName evidence="1">Uncharacterized protein</fullName>
    </submittedName>
</protein>
<comment type="caution">
    <text evidence="1">The sequence shown here is derived from an EMBL/GenBank/DDBJ whole genome shotgun (WGS) entry which is preliminary data.</text>
</comment>
<keyword evidence="2" id="KW-1185">Reference proteome</keyword>
<proteinExistence type="predicted"/>
<dbReference type="EMBL" id="JYDJ01000516">
    <property type="protein sequence ID" value="KRX34781.1"/>
    <property type="molecule type" value="Genomic_DNA"/>
</dbReference>
<gene>
    <name evidence="1" type="ORF">T05_9622</name>
</gene>
<reference evidence="1 2" key="1">
    <citation type="submission" date="2015-01" db="EMBL/GenBank/DDBJ databases">
        <title>Evolution of Trichinella species and genotypes.</title>
        <authorList>
            <person name="Korhonen P.K."/>
            <person name="Edoardo P."/>
            <person name="Giuseppe L.R."/>
            <person name="Gasser R.B."/>
        </authorList>
    </citation>
    <scope>NUCLEOTIDE SEQUENCE [LARGE SCALE GENOMIC DNA]</scope>
    <source>
        <strain evidence="1">ISS417</strain>
    </source>
</reference>
<dbReference type="Proteomes" id="UP000055048">
    <property type="component" value="Unassembled WGS sequence"/>
</dbReference>
<accession>A0A0V0T6U9</accession>
<sequence>MFRTEQHRLSRCDLARGWWPNVTGRTRTIPAYRRPDRYLGVWRPRPGSKRPPVAAADDRLHARQWLFTPLRQSQVKKYYEEAARWTGTPNDHREIKEAESIIA</sequence>
<organism evidence="1 2">
    <name type="scientific">Trichinella murrelli</name>
    <dbReference type="NCBI Taxonomy" id="144512"/>
    <lineage>
        <taxon>Eukaryota</taxon>
        <taxon>Metazoa</taxon>
        <taxon>Ecdysozoa</taxon>
        <taxon>Nematoda</taxon>
        <taxon>Enoplea</taxon>
        <taxon>Dorylaimia</taxon>
        <taxon>Trichinellida</taxon>
        <taxon>Trichinellidae</taxon>
        <taxon>Trichinella</taxon>
    </lineage>
</organism>
<evidence type="ECO:0000313" key="2">
    <source>
        <dbReference type="Proteomes" id="UP000055048"/>
    </source>
</evidence>
<dbReference type="OrthoDB" id="5931884at2759"/>
<dbReference type="AlphaFoldDB" id="A0A0V0T6U9"/>
<name>A0A0V0T6U9_9BILA</name>